<dbReference type="EMBL" id="JYDI01000067">
    <property type="protein sequence ID" value="KRY54617.1"/>
    <property type="molecule type" value="Genomic_DNA"/>
</dbReference>
<evidence type="ECO:0000313" key="2">
    <source>
        <dbReference type="EMBL" id="KRY54617.1"/>
    </source>
</evidence>
<feature type="region of interest" description="Disordered" evidence="1">
    <location>
        <begin position="112"/>
        <end position="148"/>
    </location>
</feature>
<feature type="compositionally biased region" description="Low complexity" evidence="1">
    <location>
        <begin position="137"/>
        <end position="148"/>
    </location>
</feature>
<reference evidence="2 3" key="1">
    <citation type="submission" date="2015-01" db="EMBL/GenBank/DDBJ databases">
        <title>Evolution of Trichinella species and genotypes.</title>
        <authorList>
            <person name="Korhonen P.K."/>
            <person name="Edoardo P."/>
            <person name="Giuseppe L.R."/>
            <person name="Gasser R.B."/>
        </authorList>
    </citation>
    <scope>NUCLEOTIDE SEQUENCE [LARGE SCALE GENOMIC DNA]</scope>
    <source>
        <strain evidence="2">ISS120</strain>
    </source>
</reference>
<sequence>LLPREGSFTSSTVLLACSSLFGDGPVLTGGFPFLSVSRFPDGTATIKQQTVSTFFIGNREQEPTTCHHKLLQQHNDSAHVRPYSTSDLQLHLSSASLSGGLGRLSKPQVWSSSGLASKSSRPVHTLVHGPSGLSKTSGAAALSQPSPAAPGHAATAACTLLPTVLACLSGGRTLGQPVAGALCQTELGWGFHPLCGEHWTGTRGGLYQGGHPNRRGDRWKPSPIGPVGCGSFASPCQRTADRRLWRGFWSPQTACTPPSRVRTRSFCLDQSEASPAPRSGKRCHSPAPWPQYAPPRSAARTPPATSRTVATLRLLQRTHYVHAHSLEGMAHRLKLHRRLELPRRGCPRSARLTCLAPVFDVLPLLGPVIPLAHLRQRLRHPQVGPRLAVVNGGQDLRDPLFRDDLQQPRLARVQGLPHPTYSPFTKDYPVTLRPQTF</sequence>
<feature type="non-terminal residue" evidence="2">
    <location>
        <position position="1"/>
    </location>
</feature>
<feature type="compositionally biased region" description="Low complexity" evidence="1">
    <location>
        <begin position="294"/>
        <end position="306"/>
    </location>
</feature>
<name>A0A0V1CZG5_TRIBR</name>
<accession>A0A0V1CZG5</accession>
<feature type="compositionally biased region" description="Polar residues" evidence="1">
    <location>
        <begin position="112"/>
        <end position="122"/>
    </location>
</feature>
<dbReference type="Proteomes" id="UP000054653">
    <property type="component" value="Unassembled WGS sequence"/>
</dbReference>
<dbReference type="OrthoDB" id="10418908at2759"/>
<feature type="non-terminal residue" evidence="2">
    <location>
        <position position="437"/>
    </location>
</feature>
<feature type="region of interest" description="Disordered" evidence="1">
    <location>
        <begin position="416"/>
        <end position="437"/>
    </location>
</feature>
<gene>
    <name evidence="2" type="ORF">T03_1876</name>
</gene>
<evidence type="ECO:0000313" key="3">
    <source>
        <dbReference type="Proteomes" id="UP000054653"/>
    </source>
</evidence>
<dbReference type="AlphaFoldDB" id="A0A0V1CZG5"/>
<proteinExistence type="predicted"/>
<protein>
    <submittedName>
        <fullName evidence="2">Uncharacterized protein</fullName>
    </submittedName>
</protein>
<feature type="region of interest" description="Disordered" evidence="1">
    <location>
        <begin position="271"/>
        <end position="306"/>
    </location>
</feature>
<evidence type="ECO:0000256" key="1">
    <source>
        <dbReference type="SAM" id="MobiDB-lite"/>
    </source>
</evidence>
<organism evidence="2 3">
    <name type="scientific">Trichinella britovi</name>
    <name type="common">Parasitic roundworm</name>
    <dbReference type="NCBI Taxonomy" id="45882"/>
    <lineage>
        <taxon>Eukaryota</taxon>
        <taxon>Metazoa</taxon>
        <taxon>Ecdysozoa</taxon>
        <taxon>Nematoda</taxon>
        <taxon>Enoplea</taxon>
        <taxon>Dorylaimia</taxon>
        <taxon>Trichinellida</taxon>
        <taxon>Trichinellidae</taxon>
        <taxon>Trichinella</taxon>
    </lineage>
</organism>
<keyword evidence="3" id="KW-1185">Reference proteome</keyword>
<dbReference type="OMA" id="THYVHAH"/>
<comment type="caution">
    <text evidence="2">The sequence shown here is derived from an EMBL/GenBank/DDBJ whole genome shotgun (WGS) entry which is preliminary data.</text>
</comment>